<evidence type="ECO:0000256" key="1">
    <source>
        <dbReference type="SAM" id="SignalP"/>
    </source>
</evidence>
<feature type="chain" id="PRO_5008685395" evidence="1">
    <location>
        <begin position="22"/>
        <end position="159"/>
    </location>
</feature>
<proteinExistence type="predicted"/>
<dbReference type="RefSeq" id="WP_075856750.1">
    <property type="nucleotide sequence ID" value="NZ_FMAC01000017.1"/>
</dbReference>
<accession>A0A1C3WEY2</accession>
<keyword evidence="3" id="KW-1185">Reference proteome</keyword>
<dbReference type="EMBL" id="FMAC01000017">
    <property type="protein sequence ID" value="SCB38563.1"/>
    <property type="molecule type" value="Genomic_DNA"/>
</dbReference>
<gene>
    <name evidence="2" type="ORF">GA0061100_11740</name>
</gene>
<name>A0A1C3WEY2_9HYPH</name>
<feature type="signal peptide" evidence="1">
    <location>
        <begin position="1"/>
        <end position="21"/>
    </location>
</feature>
<organism evidence="2 3">
    <name type="scientific">Rhizobium hainanense</name>
    <dbReference type="NCBI Taxonomy" id="52131"/>
    <lineage>
        <taxon>Bacteria</taxon>
        <taxon>Pseudomonadati</taxon>
        <taxon>Pseudomonadota</taxon>
        <taxon>Alphaproteobacteria</taxon>
        <taxon>Hyphomicrobiales</taxon>
        <taxon>Rhizobiaceae</taxon>
        <taxon>Rhizobium/Agrobacterium group</taxon>
        <taxon>Rhizobium</taxon>
    </lineage>
</organism>
<evidence type="ECO:0000313" key="3">
    <source>
        <dbReference type="Proteomes" id="UP000186228"/>
    </source>
</evidence>
<keyword evidence="1" id="KW-0732">Signal</keyword>
<evidence type="ECO:0000313" key="2">
    <source>
        <dbReference type="EMBL" id="SCB38563.1"/>
    </source>
</evidence>
<protein>
    <submittedName>
        <fullName evidence="2">Uncharacterized protein</fullName>
    </submittedName>
</protein>
<dbReference type="STRING" id="52131.GA0061100_11740"/>
<dbReference type="Proteomes" id="UP000186228">
    <property type="component" value="Unassembled WGS sequence"/>
</dbReference>
<reference evidence="3" key="1">
    <citation type="submission" date="2016-08" db="EMBL/GenBank/DDBJ databases">
        <authorList>
            <person name="Varghese N."/>
            <person name="Submissions Spin"/>
        </authorList>
    </citation>
    <scope>NUCLEOTIDE SEQUENCE [LARGE SCALE GENOMIC DNA]</scope>
    <source>
        <strain evidence="3">CCBAU 57015</strain>
    </source>
</reference>
<dbReference type="AlphaFoldDB" id="A0A1C3WEY2"/>
<dbReference type="OrthoDB" id="8379025at2"/>
<sequence length="159" mass="17861">MKSLLIVIFNLVALVMMPVVAEAQQAILQDPVAYEKDHFTKSCDGQVSFGDHFATQQDINNDKLMDIVVNEGEITCKGEKGPYCTDEGCPYNFYVQVAEGGYLLVATAQIYGYDFIQRFGNMVLVMKMHPRFCDRKDGEAVCEITVRVRGVKFVTISKK</sequence>